<dbReference type="Proteomes" id="UP000697107">
    <property type="component" value="Unassembled WGS sequence"/>
</dbReference>
<evidence type="ECO:0000313" key="2">
    <source>
        <dbReference type="EMBL" id="KAG2867761.1"/>
    </source>
</evidence>
<gene>
    <name evidence="2" type="ORF">PC113_g1655</name>
    <name evidence="3" type="ORF">PC115_g23369</name>
    <name evidence="4" type="ORF">PC117_g26121</name>
    <name evidence="5" type="ORF">PC118_g23668</name>
</gene>
<dbReference type="EMBL" id="RCML01002351">
    <property type="protein sequence ID" value="KAG2958154.1"/>
    <property type="molecule type" value="Genomic_DNA"/>
</dbReference>
<dbReference type="Proteomes" id="UP000735874">
    <property type="component" value="Unassembled WGS sequence"/>
</dbReference>
<evidence type="ECO:0000313" key="5">
    <source>
        <dbReference type="EMBL" id="KAG2958154.1"/>
    </source>
</evidence>
<dbReference type="PANTHER" id="PTHR24559:SF444">
    <property type="entry name" value="REVERSE TRANSCRIPTASE DOMAIN-CONTAINING PROTEIN"/>
    <property type="match status" value="1"/>
</dbReference>
<evidence type="ECO:0008006" key="7">
    <source>
        <dbReference type="Google" id="ProtNLM"/>
    </source>
</evidence>
<evidence type="ECO:0000256" key="1">
    <source>
        <dbReference type="SAM" id="MobiDB-lite"/>
    </source>
</evidence>
<dbReference type="SUPFAM" id="SSF56672">
    <property type="entry name" value="DNA/RNA polymerases"/>
    <property type="match status" value="1"/>
</dbReference>
<dbReference type="PANTHER" id="PTHR24559">
    <property type="entry name" value="TRANSPOSON TY3-I GAG-POL POLYPROTEIN"/>
    <property type="match status" value="1"/>
</dbReference>
<reference evidence="5" key="1">
    <citation type="submission" date="2018-10" db="EMBL/GenBank/DDBJ databases">
        <title>Effector identification in a new, highly contiguous assembly of the strawberry crown rot pathogen Phytophthora cactorum.</title>
        <authorList>
            <person name="Armitage A.D."/>
            <person name="Nellist C.F."/>
            <person name="Bates H."/>
            <person name="Vickerstaff R.J."/>
            <person name="Harrison R.J."/>
        </authorList>
    </citation>
    <scope>NUCLEOTIDE SEQUENCE</scope>
    <source>
        <strain evidence="2">15-7</strain>
        <strain evidence="3">4032</strain>
        <strain evidence="4">4040</strain>
        <strain evidence="5">P415</strain>
    </source>
</reference>
<proteinExistence type="predicted"/>
<dbReference type="Proteomes" id="UP000774804">
    <property type="component" value="Unassembled WGS sequence"/>
</dbReference>
<evidence type="ECO:0000313" key="3">
    <source>
        <dbReference type="EMBL" id="KAG2877437.1"/>
    </source>
</evidence>
<dbReference type="Gene3D" id="3.10.10.10">
    <property type="entry name" value="HIV Type 1 Reverse Transcriptase, subunit A, domain 1"/>
    <property type="match status" value="1"/>
</dbReference>
<feature type="compositionally biased region" description="Polar residues" evidence="1">
    <location>
        <begin position="13"/>
        <end position="25"/>
    </location>
</feature>
<dbReference type="EMBL" id="RCMK01002269">
    <property type="protein sequence ID" value="KAG2883029.1"/>
    <property type="molecule type" value="Genomic_DNA"/>
</dbReference>
<organism evidence="5 6">
    <name type="scientific">Phytophthora cactorum</name>
    <dbReference type="NCBI Taxonomy" id="29920"/>
    <lineage>
        <taxon>Eukaryota</taxon>
        <taxon>Sar</taxon>
        <taxon>Stramenopiles</taxon>
        <taxon>Oomycota</taxon>
        <taxon>Peronosporomycetes</taxon>
        <taxon>Peronosporales</taxon>
        <taxon>Peronosporaceae</taxon>
        <taxon>Phytophthora</taxon>
    </lineage>
</organism>
<evidence type="ECO:0000313" key="4">
    <source>
        <dbReference type="EMBL" id="KAG2883029.1"/>
    </source>
</evidence>
<accession>A0A8T1EP38</accession>
<feature type="region of interest" description="Disordered" evidence="1">
    <location>
        <begin position="1"/>
        <end position="44"/>
    </location>
</feature>
<dbReference type="Proteomes" id="UP000736787">
    <property type="component" value="Unassembled WGS sequence"/>
</dbReference>
<dbReference type="EMBL" id="RCMI01002299">
    <property type="protein sequence ID" value="KAG2877437.1"/>
    <property type="molecule type" value="Genomic_DNA"/>
</dbReference>
<dbReference type="InterPro" id="IPR043502">
    <property type="entry name" value="DNA/RNA_pol_sf"/>
</dbReference>
<feature type="compositionally biased region" description="Basic and acidic residues" evidence="1">
    <location>
        <begin position="1"/>
        <end position="10"/>
    </location>
</feature>
<dbReference type="AlphaFoldDB" id="A0A8T1EP38"/>
<evidence type="ECO:0000313" key="6">
    <source>
        <dbReference type="Proteomes" id="UP000697107"/>
    </source>
</evidence>
<sequence>MKSEAEELRQLHAASTTESEDTLSAKTKKERFDGQSWDSPSASPFYDVLREHKDVLPDDIPAELPPDKGIQHEIDLVPGTKYCVTRQWPLPRDLVKAIDDFIDSRRQAGQVRESKSPHSAPTFCVKKQQSGWSIVHTYNKLNDATIPAQTPIPRKM</sequence>
<dbReference type="EMBL" id="RCMG01000020">
    <property type="protein sequence ID" value="KAG2867761.1"/>
    <property type="molecule type" value="Genomic_DNA"/>
</dbReference>
<protein>
    <recommendedName>
        <fullName evidence="7">Reverse transcriptase domain-containing protein</fullName>
    </recommendedName>
</protein>
<dbReference type="InterPro" id="IPR053134">
    <property type="entry name" value="RNA-dir_DNA_polymerase"/>
</dbReference>
<comment type="caution">
    <text evidence="5">The sequence shown here is derived from an EMBL/GenBank/DDBJ whole genome shotgun (WGS) entry which is preliminary data.</text>
</comment>
<name>A0A8T1EP38_9STRA</name>